<keyword evidence="3" id="KW-1185">Reference proteome</keyword>
<proteinExistence type="predicted"/>
<comment type="caution">
    <text evidence="2">The sequence shown here is derived from an EMBL/GenBank/DDBJ whole genome shotgun (WGS) entry which is preliminary data.</text>
</comment>
<dbReference type="InterPro" id="IPR034904">
    <property type="entry name" value="FSCA_dom_sf"/>
</dbReference>
<accession>A0ABP9MPY4</accession>
<dbReference type="PANTHER" id="PTHR42831:SF1">
    <property type="entry name" value="FE-S PROTEIN MATURATION AUXILIARY FACTOR YITW"/>
    <property type="match status" value="1"/>
</dbReference>
<dbReference type="PANTHER" id="PTHR42831">
    <property type="entry name" value="FE-S PROTEIN MATURATION AUXILIARY FACTOR YITW"/>
    <property type="match status" value="1"/>
</dbReference>
<evidence type="ECO:0000313" key="2">
    <source>
        <dbReference type="EMBL" id="GAA5098393.1"/>
    </source>
</evidence>
<evidence type="ECO:0000313" key="3">
    <source>
        <dbReference type="Proteomes" id="UP001500631"/>
    </source>
</evidence>
<reference evidence="3" key="1">
    <citation type="journal article" date="2019" name="Int. J. Syst. Evol. Microbiol.">
        <title>The Global Catalogue of Microorganisms (GCM) 10K type strain sequencing project: providing services to taxonomists for standard genome sequencing and annotation.</title>
        <authorList>
            <consortium name="The Broad Institute Genomics Platform"/>
            <consortium name="The Broad Institute Genome Sequencing Center for Infectious Disease"/>
            <person name="Wu L."/>
            <person name="Ma J."/>
        </authorList>
    </citation>
    <scope>NUCLEOTIDE SEQUENCE [LARGE SCALE GENOMIC DNA]</scope>
    <source>
        <strain evidence="3">JCM 18424</strain>
    </source>
</reference>
<evidence type="ECO:0000259" key="1">
    <source>
        <dbReference type="Pfam" id="PF01883"/>
    </source>
</evidence>
<dbReference type="Gene3D" id="3.30.300.130">
    <property type="entry name" value="Fe-S cluster assembly (FSCA)"/>
    <property type="match status" value="1"/>
</dbReference>
<feature type="domain" description="MIP18 family-like" evidence="1">
    <location>
        <begin position="30"/>
        <end position="102"/>
    </location>
</feature>
<dbReference type="RefSeq" id="WP_077925106.1">
    <property type="nucleotide sequence ID" value="NZ_BAABKE010000003.1"/>
</dbReference>
<dbReference type="EMBL" id="BAABKE010000003">
    <property type="protein sequence ID" value="GAA5098393.1"/>
    <property type="molecule type" value="Genomic_DNA"/>
</dbReference>
<gene>
    <name evidence="2" type="ORF">GCM10023338_10830</name>
</gene>
<dbReference type="InterPro" id="IPR002744">
    <property type="entry name" value="MIP18-like"/>
</dbReference>
<sequence>MSDVERSPHEAVIYYAEGVEKTEASETLVEDIIANIKRVYDPEIPVDIYELGLVYVIEFLDTTEDNFKVKIDMTLTAPGCPVAGSMPEWVQNAVMASPEITECVVDLVWEPFWTPERMSLRAKLELNML</sequence>
<dbReference type="InterPro" id="IPR052339">
    <property type="entry name" value="Fe-S_Maturation_MIP18"/>
</dbReference>
<name>A0ABP9MPY4_9GAMM</name>
<organism evidence="2 3">
    <name type="scientific">Wohlfahrtiimonas larvae</name>
    <dbReference type="NCBI Taxonomy" id="1157986"/>
    <lineage>
        <taxon>Bacteria</taxon>
        <taxon>Pseudomonadati</taxon>
        <taxon>Pseudomonadota</taxon>
        <taxon>Gammaproteobacteria</taxon>
        <taxon>Cardiobacteriales</taxon>
        <taxon>Ignatzschineriaceae</taxon>
        <taxon>Wohlfahrtiimonas</taxon>
    </lineage>
</organism>
<protein>
    <submittedName>
        <fullName evidence="2">SUF system Fe-S cluster assembly protein</fullName>
    </submittedName>
</protein>
<dbReference type="SUPFAM" id="SSF117916">
    <property type="entry name" value="Fe-S cluster assembly (FSCA) domain-like"/>
    <property type="match status" value="1"/>
</dbReference>
<dbReference type="Proteomes" id="UP001500631">
    <property type="component" value="Unassembled WGS sequence"/>
</dbReference>
<dbReference type="Pfam" id="PF01883">
    <property type="entry name" value="FeS_assembly_P"/>
    <property type="match status" value="1"/>
</dbReference>